<organism evidence="7">
    <name type="scientific">Rhizophora mucronata</name>
    <name type="common">Asiatic mangrove</name>
    <dbReference type="NCBI Taxonomy" id="61149"/>
    <lineage>
        <taxon>Eukaryota</taxon>
        <taxon>Viridiplantae</taxon>
        <taxon>Streptophyta</taxon>
        <taxon>Embryophyta</taxon>
        <taxon>Tracheophyta</taxon>
        <taxon>Spermatophyta</taxon>
        <taxon>Magnoliopsida</taxon>
        <taxon>eudicotyledons</taxon>
        <taxon>Gunneridae</taxon>
        <taxon>Pentapetalae</taxon>
        <taxon>rosids</taxon>
        <taxon>fabids</taxon>
        <taxon>Malpighiales</taxon>
        <taxon>Rhizophoraceae</taxon>
        <taxon>Rhizophora</taxon>
    </lineage>
</organism>
<accession>A0A2P2L3N0</accession>
<dbReference type="InterPro" id="IPR007271">
    <property type="entry name" value="Nuc_sug_transpt"/>
</dbReference>
<keyword evidence="4 5" id="KW-0472">Membrane</keyword>
<dbReference type="PANTHER" id="PTHR10231">
    <property type="entry name" value="NUCLEOTIDE-SUGAR TRANSMEMBRANE TRANSPORTER"/>
    <property type="match status" value="1"/>
</dbReference>
<evidence type="ECO:0000256" key="6">
    <source>
        <dbReference type="SAM" id="SignalP"/>
    </source>
</evidence>
<name>A0A2P2L3N0_RHIMU</name>
<dbReference type="EMBL" id="GGEC01032086">
    <property type="protein sequence ID" value="MBX12570.1"/>
    <property type="molecule type" value="Transcribed_RNA"/>
</dbReference>
<sequence length="136" mass="14733">MSRQKQSIQQIGALLLLIVAAVLLIVGECSSKGSRSSDPDQILFFGIVPVLVASVLSGLASALCQWASQVKKHLLYLMTVEMSIVGSFCLLTSVTMSPDGEAIRHHGFFCCWTPLTMVVVIHNNPSSTRRSMLLAK</sequence>
<proteinExistence type="predicted"/>
<evidence type="ECO:0000313" key="7">
    <source>
        <dbReference type="EMBL" id="MBX12570.1"/>
    </source>
</evidence>
<feature type="signal peptide" evidence="6">
    <location>
        <begin position="1"/>
        <end position="31"/>
    </location>
</feature>
<dbReference type="AlphaFoldDB" id="A0A2P2L3N0"/>
<keyword evidence="6" id="KW-0732">Signal</keyword>
<evidence type="ECO:0000256" key="5">
    <source>
        <dbReference type="SAM" id="Phobius"/>
    </source>
</evidence>
<dbReference type="GO" id="GO:0015165">
    <property type="term" value="F:pyrimidine nucleotide-sugar transmembrane transporter activity"/>
    <property type="evidence" value="ECO:0007669"/>
    <property type="project" value="InterPro"/>
</dbReference>
<comment type="subcellular location">
    <subcellularLocation>
        <location evidence="1">Membrane</location>
        <topology evidence="1">Multi-pass membrane protein</topology>
    </subcellularLocation>
</comment>
<evidence type="ECO:0000256" key="4">
    <source>
        <dbReference type="ARBA" id="ARBA00023136"/>
    </source>
</evidence>
<feature type="transmembrane region" description="Helical" evidence="5">
    <location>
        <begin position="102"/>
        <end position="122"/>
    </location>
</feature>
<evidence type="ECO:0000256" key="1">
    <source>
        <dbReference type="ARBA" id="ARBA00004141"/>
    </source>
</evidence>
<evidence type="ECO:0000256" key="3">
    <source>
        <dbReference type="ARBA" id="ARBA00022989"/>
    </source>
</evidence>
<keyword evidence="3 5" id="KW-1133">Transmembrane helix</keyword>
<reference evidence="7" key="1">
    <citation type="submission" date="2018-02" db="EMBL/GenBank/DDBJ databases">
        <title>Rhizophora mucronata_Transcriptome.</title>
        <authorList>
            <person name="Meera S.P."/>
            <person name="Sreeshan A."/>
            <person name="Augustine A."/>
        </authorList>
    </citation>
    <scope>NUCLEOTIDE SEQUENCE</scope>
    <source>
        <tissue evidence="7">Leaf</tissue>
    </source>
</reference>
<dbReference type="GO" id="GO:0000139">
    <property type="term" value="C:Golgi membrane"/>
    <property type="evidence" value="ECO:0007669"/>
    <property type="project" value="InterPro"/>
</dbReference>
<feature type="transmembrane region" description="Helical" evidence="5">
    <location>
        <begin position="74"/>
        <end position="96"/>
    </location>
</feature>
<feature type="transmembrane region" description="Helical" evidence="5">
    <location>
        <begin position="41"/>
        <end position="62"/>
    </location>
</feature>
<dbReference type="Pfam" id="PF04142">
    <property type="entry name" value="Nuc_sug_transp"/>
    <property type="match status" value="1"/>
</dbReference>
<keyword evidence="2 5" id="KW-0812">Transmembrane</keyword>
<protein>
    <submittedName>
        <fullName evidence="7">CMP-sialic acid transporter 5-like</fullName>
    </submittedName>
</protein>
<evidence type="ECO:0000256" key="2">
    <source>
        <dbReference type="ARBA" id="ARBA00022692"/>
    </source>
</evidence>
<feature type="chain" id="PRO_5015155541" evidence="6">
    <location>
        <begin position="32"/>
        <end position="136"/>
    </location>
</feature>